<organism evidence="2 3">
    <name type="scientific">Natronococcus occultus SP4</name>
    <dbReference type="NCBI Taxonomy" id="694430"/>
    <lineage>
        <taxon>Archaea</taxon>
        <taxon>Methanobacteriati</taxon>
        <taxon>Methanobacteriota</taxon>
        <taxon>Stenosarchaea group</taxon>
        <taxon>Halobacteria</taxon>
        <taxon>Halobacteriales</taxon>
        <taxon>Natrialbaceae</taxon>
        <taxon>Natronococcus</taxon>
    </lineage>
</organism>
<sequence>MTVTLDTVDLPNGETIGYREREGGDVPVVLLHGNMTSSKHWDVVLEAMDDRYKLYAMDMRGFGESSYEEPIDSIAKFAEDVALFVDELDLERFHLWGWSTGGGVAMEYAAAHPDRVRKLVLLAPSSTRGYPIYRKDEDGTPTDEVLTTREEIARDPVQVAPVLEAYEQEDAATMKGIWNQLIYVNDEPDPERYDEYVADMFTQRNLVDVDYALTRFNMSDEHNGITEGSGRASDIVADTLVLRGEDDLVITEAMIEETLADLGETATFVELEGCGHSPLIDDREQLLREVESFLEG</sequence>
<dbReference type="RefSeq" id="WP_015322397.1">
    <property type="nucleotide sequence ID" value="NC_019974.1"/>
</dbReference>
<dbReference type="PANTHER" id="PTHR43798">
    <property type="entry name" value="MONOACYLGLYCEROL LIPASE"/>
    <property type="match status" value="1"/>
</dbReference>
<dbReference type="InterPro" id="IPR000639">
    <property type="entry name" value="Epox_hydrolase-like"/>
</dbReference>
<dbReference type="SUPFAM" id="SSF53474">
    <property type="entry name" value="alpha/beta-Hydrolases"/>
    <property type="match status" value="1"/>
</dbReference>
<dbReference type="PRINTS" id="PR00111">
    <property type="entry name" value="ABHYDROLASE"/>
</dbReference>
<dbReference type="Proteomes" id="UP000010878">
    <property type="component" value="Chromosome"/>
</dbReference>
<feature type="domain" description="AB hydrolase-1" evidence="1">
    <location>
        <begin position="27"/>
        <end position="282"/>
    </location>
</feature>
<dbReference type="GeneID" id="14403607"/>
<evidence type="ECO:0000313" key="2">
    <source>
        <dbReference type="EMBL" id="AGB38958.1"/>
    </source>
</evidence>
<gene>
    <name evidence="2" type="ORF">Natoc_3220</name>
</gene>
<dbReference type="KEGG" id="nou:Natoc_3220"/>
<proteinExistence type="predicted"/>
<dbReference type="AlphaFoldDB" id="L0K4C4"/>
<dbReference type="InterPro" id="IPR050266">
    <property type="entry name" value="AB_hydrolase_sf"/>
</dbReference>
<protein>
    <submittedName>
        <fullName evidence="2">Putative hydrolase or acyltransferase of alpha/beta superfamily</fullName>
    </submittedName>
</protein>
<dbReference type="PRINTS" id="PR00412">
    <property type="entry name" value="EPOXHYDRLASE"/>
</dbReference>
<accession>L0K4C4</accession>
<dbReference type="eggNOG" id="arCOG01648">
    <property type="taxonomic scope" value="Archaea"/>
</dbReference>
<reference evidence="2 3" key="1">
    <citation type="submission" date="2012-11" db="EMBL/GenBank/DDBJ databases">
        <title>FINISHED of Natronococcus occultus SP4, DSM 3396.</title>
        <authorList>
            <consortium name="DOE Joint Genome Institute"/>
            <person name="Eisen J."/>
            <person name="Huntemann M."/>
            <person name="Wei C.-L."/>
            <person name="Han J."/>
            <person name="Detter J.C."/>
            <person name="Han C."/>
            <person name="Tapia R."/>
            <person name="Chen A."/>
            <person name="Kyrpides N."/>
            <person name="Mavromatis K."/>
            <person name="Markowitz V."/>
            <person name="Szeto E."/>
            <person name="Ivanova N."/>
            <person name="Mikhailova N."/>
            <person name="Ovchinnikova G."/>
            <person name="Pagani I."/>
            <person name="Pati A."/>
            <person name="Goodwin L."/>
            <person name="Nordberg H.P."/>
            <person name="Cantor M.N."/>
            <person name="Hua S.X."/>
            <person name="Woyke T."/>
            <person name="Eisen J."/>
            <person name="Klenk H.-P."/>
            <person name="Klenk H.-P."/>
        </authorList>
    </citation>
    <scope>NUCLEOTIDE SEQUENCE [LARGE SCALE GENOMIC DNA]</scope>
    <source>
        <strain evidence="2 3">SP4</strain>
    </source>
</reference>
<keyword evidence="2" id="KW-0808">Transferase</keyword>
<dbReference type="GO" id="GO:0016787">
    <property type="term" value="F:hydrolase activity"/>
    <property type="evidence" value="ECO:0007669"/>
    <property type="project" value="UniProtKB-KW"/>
</dbReference>
<dbReference type="EMBL" id="CP003929">
    <property type="protein sequence ID" value="AGB38958.1"/>
    <property type="molecule type" value="Genomic_DNA"/>
</dbReference>
<evidence type="ECO:0000313" key="3">
    <source>
        <dbReference type="Proteomes" id="UP000010878"/>
    </source>
</evidence>
<keyword evidence="2" id="KW-0012">Acyltransferase</keyword>
<dbReference type="OrthoDB" id="7531at2157"/>
<keyword evidence="3" id="KW-1185">Reference proteome</keyword>
<keyword evidence="2" id="KW-0378">Hydrolase</keyword>
<dbReference type="Pfam" id="PF00561">
    <property type="entry name" value="Abhydrolase_1"/>
    <property type="match status" value="1"/>
</dbReference>
<dbReference type="STRING" id="694430.Natoc_3220"/>
<dbReference type="Gene3D" id="3.40.50.1820">
    <property type="entry name" value="alpha/beta hydrolase"/>
    <property type="match status" value="1"/>
</dbReference>
<dbReference type="eggNOG" id="arCOG07416">
    <property type="taxonomic scope" value="Archaea"/>
</dbReference>
<evidence type="ECO:0000259" key="1">
    <source>
        <dbReference type="Pfam" id="PF00561"/>
    </source>
</evidence>
<dbReference type="GO" id="GO:0016746">
    <property type="term" value="F:acyltransferase activity"/>
    <property type="evidence" value="ECO:0007669"/>
    <property type="project" value="UniProtKB-KW"/>
</dbReference>
<dbReference type="HOGENOM" id="CLU_020336_13_1_2"/>
<dbReference type="InterPro" id="IPR029058">
    <property type="entry name" value="AB_hydrolase_fold"/>
</dbReference>
<name>L0K4C4_9EURY</name>
<dbReference type="InterPro" id="IPR000073">
    <property type="entry name" value="AB_hydrolase_1"/>
</dbReference>